<dbReference type="Pfam" id="PF00196">
    <property type="entry name" value="GerE"/>
    <property type="match status" value="1"/>
</dbReference>
<dbReference type="InterPro" id="IPR000792">
    <property type="entry name" value="Tscrpt_reg_LuxR_C"/>
</dbReference>
<dbReference type="SUPFAM" id="SSF52172">
    <property type="entry name" value="CheY-like"/>
    <property type="match status" value="1"/>
</dbReference>
<dbReference type="Pfam" id="PF00072">
    <property type="entry name" value="Response_reg"/>
    <property type="match status" value="1"/>
</dbReference>
<dbReference type="SMART" id="SM00421">
    <property type="entry name" value="HTH_LUXR"/>
    <property type="match status" value="1"/>
</dbReference>
<name>A0ABV5N0E9_9ACTN</name>
<dbReference type="RefSeq" id="WP_381346129.1">
    <property type="nucleotide sequence ID" value="NZ_JBHMCY010000022.1"/>
</dbReference>
<dbReference type="SMART" id="SM00448">
    <property type="entry name" value="REC"/>
    <property type="match status" value="1"/>
</dbReference>
<protein>
    <submittedName>
        <fullName evidence="9">Response regulator</fullName>
    </submittedName>
</protein>
<evidence type="ECO:0000259" key="8">
    <source>
        <dbReference type="PROSITE" id="PS50110"/>
    </source>
</evidence>
<comment type="caution">
    <text evidence="9">The sequence shown here is derived from an EMBL/GenBank/DDBJ whole genome shotgun (WGS) entry which is preliminary data.</text>
</comment>
<feature type="domain" description="Response regulatory" evidence="8">
    <location>
        <begin position="12"/>
        <end position="128"/>
    </location>
</feature>
<evidence type="ECO:0000259" key="7">
    <source>
        <dbReference type="PROSITE" id="PS50043"/>
    </source>
</evidence>
<dbReference type="InterPro" id="IPR039420">
    <property type="entry name" value="WalR-like"/>
</dbReference>
<feature type="domain" description="HTH luxR-type" evidence="7">
    <location>
        <begin position="154"/>
        <end position="219"/>
    </location>
</feature>
<evidence type="ECO:0000256" key="3">
    <source>
        <dbReference type="ARBA" id="ARBA00023125"/>
    </source>
</evidence>
<evidence type="ECO:0000256" key="4">
    <source>
        <dbReference type="ARBA" id="ARBA00023163"/>
    </source>
</evidence>
<evidence type="ECO:0000256" key="1">
    <source>
        <dbReference type="ARBA" id="ARBA00022553"/>
    </source>
</evidence>
<evidence type="ECO:0000313" key="9">
    <source>
        <dbReference type="EMBL" id="MFB9463767.1"/>
    </source>
</evidence>
<dbReference type="PROSITE" id="PS00622">
    <property type="entry name" value="HTH_LUXR_1"/>
    <property type="match status" value="1"/>
</dbReference>
<evidence type="ECO:0000256" key="6">
    <source>
        <dbReference type="SAM" id="MobiDB-lite"/>
    </source>
</evidence>
<reference evidence="9 10" key="1">
    <citation type="submission" date="2024-09" db="EMBL/GenBank/DDBJ databases">
        <authorList>
            <person name="Sun Q."/>
            <person name="Mori K."/>
        </authorList>
    </citation>
    <scope>NUCLEOTIDE SEQUENCE [LARGE SCALE GENOMIC DNA]</scope>
    <source>
        <strain evidence="9 10">JCM 6917</strain>
    </source>
</reference>
<keyword evidence="3" id="KW-0238">DNA-binding</keyword>
<sequence length="235" mass="24812">MADTIEDRPLLRVLIVDDHPLFRSGLRAALDSAADIGVVGEAGDAEALDVLVDDTRPDVVVMDAGLPGISGTEAVRRLCSSHPGLPVLMLTMAQDDASLLAALRAGARGYLVKGSGRDAVLNAVRTVATGGAVFGPEIADRIAAQLAGSRRTEPGPPFPELTRRETEVLELVARGYDNRRIARELVLSDKTVRNNVSRIFAKLHVAHRAEAVSQARDAGLGAPPPAQARRSPDPA</sequence>
<keyword evidence="1 5" id="KW-0597">Phosphoprotein</keyword>
<keyword evidence="10" id="KW-1185">Reference proteome</keyword>
<dbReference type="SUPFAM" id="SSF46894">
    <property type="entry name" value="C-terminal effector domain of the bipartite response regulators"/>
    <property type="match status" value="1"/>
</dbReference>
<keyword evidence="4" id="KW-0804">Transcription</keyword>
<dbReference type="InterPro" id="IPR001789">
    <property type="entry name" value="Sig_transdc_resp-reg_receiver"/>
</dbReference>
<dbReference type="Gene3D" id="3.40.50.2300">
    <property type="match status" value="1"/>
</dbReference>
<dbReference type="InterPro" id="IPR058245">
    <property type="entry name" value="NreC/VraR/RcsB-like_REC"/>
</dbReference>
<dbReference type="PANTHER" id="PTHR43214">
    <property type="entry name" value="TWO-COMPONENT RESPONSE REGULATOR"/>
    <property type="match status" value="1"/>
</dbReference>
<dbReference type="EMBL" id="JBHMCY010000022">
    <property type="protein sequence ID" value="MFB9463767.1"/>
    <property type="molecule type" value="Genomic_DNA"/>
</dbReference>
<organism evidence="9 10">
    <name type="scientific">Streptomyces cinereospinus</name>
    <dbReference type="NCBI Taxonomy" id="285561"/>
    <lineage>
        <taxon>Bacteria</taxon>
        <taxon>Bacillati</taxon>
        <taxon>Actinomycetota</taxon>
        <taxon>Actinomycetes</taxon>
        <taxon>Kitasatosporales</taxon>
        <taxon>Streptomycetaceae</taxon>
        <taxon>Streptomyces</taxon>
    </lineage>
</organism>
<proteinExistence type="predicted"/>
<dbReference type="CDD" id="cd06170">
    <property type="entry name" value="LuxR_C_like"/>
    <property type="match status" value="1"/>
</dbReference>
<evidence type="ECO:0000256" key="5">
    <source>
        <dbReference type="PROSITE-ProRule" id="PRU00169"/>
    </source>
</evidence>
<dbReference type="PRINTS" id="PR00038">
    <property type="entry name" value="HTHLUXR"/>
</dbReference>
<keyword evidence="2" id="KW-0805">Transcription regulation</keyword>
<accession>A0ABV5N0E9</accession>
<dbReference type="InterPro" id="IPR016032">
    <property type="entry name" value="Sig_transdc_resp-reg_C-effctor"/>
</dbReference>
<dbReference type="PROSITE" id="PS50110">
    <property type="entry name" value="RESPONSE_REGULATORY"/>
    <property type="match status" value="1"/>
</dbReference>
<dbReference type="Proteomes" id="UP001589709">
    <property type="component" value="Unassembled WGS sequence"/>
</dbReference>
<dbReference type="PROSITE" id="PS50043">
    <property type="entry name" value="HTH_LUXR_2"/>
    <property type="match status" value="1"/>
</dbReference>
<feature type="modified residue" description="4-aspartylphosphate" evidence="5">
    <location>
        <position position="63"/>
    </location>
</feature>
<evidence type="ECO:0000256" key="2">
    <source>
        <dbReference type="ARBA" id="ARBA00023015"/>
    </source>
</evidence>
<evidence type="ECO:0000313" key="10">
    <source>
        <dbReference type="Proteomes" id="UP001589709"/>
    </source>
</evidence>
<feature type="region of interest" description="Disordered" evidence="6">
    <location>
        <begin position="213"/>
        <end position="235"/>
    </location>
</feature>
<dbReference type="CDD" id="cd17535">
    <property type="entry name" value="REC_NarL-like"/>
    <property type="match status" value="1"/>
</dbReference>
<dbReference type="InterPro" id="IPR011006">
    <property type="entry name" value="CheY-like_superfamily"/>
</dbReference>
<dbReference type="PANTHER" id="PTHR43214:SF24">
    <property type="entry name" value="TRANSCRIPTIONAL REGULATORY PROTEIN NARL-RELATED"/>
    <property type="match status" value="1"/>
</dbReference>
<gene>
    <name evidence="9" type="ORF">ACFF45_13900</name>
</gene>